<comment type="caution">
    <text evidence="16">The sequence shown here is derived from an EMBL/GenBank/DDBJ whole genome shotgun (WGS) entry which is preliminary data.</text>
</comment>
<evidence type="ECO:0000313" key="16">
    <source>
        <dbReference type="EMBL" id="MBR8672330.1"/>
    </source>
</evidence>
<proteinExistence type="predicted"/>
<dbReference type="EC" id="2.7.13.3" evidence="3"/>
<evidence type="ECO:0000256" key="7">
    <source>
        <dbReference type="ARBA" id="ARBA00022741"/>
    </source>
</evidence>
<dbReference type="Gene3D" id="1.10.287.130">
    <property type="match status" value="1"/>
</dbReference>
<keyword evidence="9" id="KW-0067">ATP-binding</keyword>
<dbReference type="EMBL" id="JAGTPX010000037">
    <property type="protein sequence ID" value="MBR8672330.1"/>
    <property type="molecule type" value="Genomic_DNA"/>
</dbReference>
<keyword evidence="5" id="KW-0808">Transferase</keyword>
<evidence type="ECO:0000256" key="4">
    <source>
        <dbReference type="ARBA" id="ARBA00022553"/>
    </source>
</evidence>
<dbReference type="InterPro" id="IPR050398">
    <property type="entry name" value="HssS/ArlS-like"/>
</dbReference>
<comment type="subcellular location">
    <subcellularLocation>
        <location evidence="2">Membrane</location>
        <topology evidence="2">Multi-pass membrane protein</topology>
    </subcellularLocation>
</comment>
<keyword evidence="4" id="KW-0597">Phosphoprotein</keyword>
<evidence type="ECO:0000259" key="15">
    <source>
        <dbReference type="PROSITE" id="PS50109"/>
    </source>
</evidence>
<dbReference type="InterPro" id="IPR004358">
    <property type="entry name" value="Sig_transdc_His_kin-like_C"/>
</dbReference>
<dbReference type="Gene3D" id="3.30.565.10">
    <property type="entry name" value="Histidine kinase-like ATPase, C-terminal domain"/>
    <property type="match status" value="1"/>
</dbReference>
<organism evidence="16">
    <name type="scientific">Niallia circulans</name>
    <name type="common">Bacillus circulans</name>
    <dbReference type="NCBI Taxonomy" id="1397"/>
    <lineage>
        <taxon>Bacteria</taxon>
        <taxon>Bacillati</taxon>
        <taxon>Bacillota</taxon>
        <taxon>Bacilli</taxon>
        <taxon>Bacillales</taxon>
        <taxon>Bacillaceae</taxon>
        <taxon>Niallia</taxon>
    </lineage>
</organism>
<dbReference type="InterPro" id="IPR003661">
    <property type="entry name" value="HisK_dim/P_dom"/>
</dbReference>
<dbReference type="Pfam" id="PF00512">
    <property type="entry name" value="HisKA"/>
    <property type="match status" value="1"/>
</dbReference>
<dbReference type="PANTHER" id="PTHR45528">
    <property type="entry name" value="SENSOR HISTIDINE KINASE CPXA"/>
    <property type="match status" value="1"/>
</dbReference>
<evidence type="ECO:0000256" key="14">
    <source>
        <dbReference type="SAM" id="Phobius"/>
    </source>
</evidence>
<evidence type="ECO:0000256" key="11">
    <source>
        <dbReference type="ARBA" id="ARBA00023012"/>
    </source>
</evidence>
<dbReference type="SMART" id="SM00387">
    <property type="entry name" value="HATPase_c"/>
    <property type="match status" value="1"/>
</dbReference>
<keyword evidence="7" id="KW-0547">Nucleotide-binding</keyword>
<keyword evidence="6 14" id="KW-0812">Transmembrane</keyword>
<dbReference type="InterPro" id="IPR005467">
    <property type="entry name" value="His_kinase_dom"/>
</dbReference>
<evidence type="ECO:0000256" key="13">
    <source>
        <dbReference type="SAM" id="Coils"/>
    </source>
</evidence>
<dbReference type="Pfam" id="PF02518">
    <property type="entry name" value="HATPase_c"/>
    <property type="match status" value="1"/>
</dbReference>
<evidence type="ECO:0000256" key="3">
    <source>
        <dbReference type="ARBA" id="ARBA00012438"/>
    </source>
</evidence>
<comment type="catalytic activity">
    <reaction evidence="1">
        <text>ATP + protein L-histidine = ADP + protein N-phospho-L-histidine.</text>
        <dbReference type="EC" id="2.7.13.3"/>
    </reaction>
</comment>
<evidence type="ECO:0000256" key="5">
    <source>
        <dbReference type="ARBA" id="ARBA00022679"/>
    </source>
</evidence>
<dbReference type="PRINTS" id="PR00344">
    <property type="entry name" value="BCTRLSENSOR"/>
</dbReference>
<evidence type="ECO:0000256" key="12">
    <source>
        <dbReference type="ARBA" id="ARBA00023136"/>
    </source>
</evidence>
<feature type="domain" description="Histidine kinase" evidence="15">
    <location>
        <begin position="88"/>
        <end position="282"/>
    </location>
</feature>
<protein>
    <recommendedName>
        <fullName evidence="3">histidine kinase</fullName>
        <ecNumber evidence="3">2.7.13.3</ecNumber>
    </recommendedName>
</protein>
<dbReference type="AlphaFoldDB" id="A0A941JKY0"/>
<evidence type="ECO:0000256" key="9">
    <source>
        <dbReference type="ARBA" id="ARBA00022840"/>
    </source>
</evidence>
<gene>
    <name evidence="16" type="ORF">KD144_22580</name>
</gene>
<keyword evidence="10 14" id="KW-1133">Transmembrane helix</keyword>
<evidence type="ECO:0000256" key="10">
    <source>
        <dbReference type="ARBA" id="ARBA00022989"/>
    </source>
</evidence>
<keyword evidence="13" id="KW-0175">Coiled coil</keyword>
<keyword evidence="11" id="KW-0902">Two-component regulatory system</keyword>
<keyword evidence="8 16" id="KW-0418">Kinase</keyword>
<keyword evidence="12 14" id="KW-0472">Membrane</keyword>
<accession>A0A941JKY0</accession>
<reference evidence="16" key="1">
    <citation type="submission" date="2021-04" db="EMBL/GenBank/DDBJ databases">
        <title>Genomic analysis of electroactive and textile dye degrading Bacillus circulans strain: DC10 isolated from constructed wetland-microbial fuel cells treating textile dye wastewaters.</title>
        <authorList>
            <person name="Patel D.U."/>
            <person name="Desai C.R."/>
        </authorList>
    </citation>
    <scope>NUCLEOTIDE SEQUENCE</scope>
    <source>
        <strain evidence="16">DC10</strain>
    </source>
</reference>
<evidence type="ECO:0000256" key="1">
    <source>
        <dbReference type="ARBA" id="ARBA00000085"/>
    </source>
</evidence>
<dbReference type="SUPFAM" id="SSF47384">
    <property type="entry name" value="Homodimeric domain of signal transducing histidine kinase"/>
    <property type="match status" value="1"/>
</dbReference>
<sequence>MIYMAVISIVITVVVLTRNFLLKREIKRAEKQLNDLNNNKTDKKVDLIFFDKDMEKLVKEINIQIDVTKQANAEKRRKENELKQAIANISHDIRTPMTSILGYIQFLESNELSLEKKAEYTAVVKSGALRLKVLLEDFFELSIIESADYPLKPEKINLSQLVLEVLVGFYEQFYQHGLEPALHIPEEEINIIADSSAVKRVIENLVVNAIKHSNGNVSIRIEKMQSAVQLVISNNVEQLNEHDINHLFDRFYKADKTRTEKSTGLGLSIAKSLMTKMGGDLTAALKDDQLSMICKWKI</sequence>
<dbReference type="CDD" id="cd00075">
    <property type="entry name" value="HATPase"/>
    <property type="match status" value="1"/>
</dbReference>
<dbReference type="SUPFAM" id="SSF55874">
    <property type="entry name" value="ATPase domain of HSP90 chaperone/DNA topoisomerase II/histidine kinase"/>
    <property type="match status" value="1"/>
</dbReference>
<dbReference type="SMART" id="SM00388">
    <property type="entry name" value="HisKA"/>
    <property type="match status" value="1"/>
</dbReference>
<dbReference type="GO" id="GO:0005524">
    <property type="term" value="F:ATP binding"/>
    <property type="evidence" value="ECO:0007669"/>
    <property type="project" value="UniProtKB-KW"/>
</dbReference>
<evidence type="ECO:0000256" key="8">
    <source>
        <dbReference type="ARBA" id="ARBA00022777"/>
    </source>
</evidence>
<dbReference type="PROSITE" id="PS50109">
    <property type="entry name" value="HIS_KIN"/>
    <property type="match status" value="1"/>
</dbReference>
<dbReference type="InterPro" id="IPR003594">
    <property type="entry name" value="HATPase_dom"/>
</dbReference>
<feature type="transmembrane region" description="Helical" evidence="14">
    <location>
        <begin position="6"/>
        <end position="22"/>
    </location>
</feature>
<evidence type="ECO:0000256" key="2">
    <source>
        <dbReference type="ARBA" id="ARBA00004141"/>
    </source>
</evidence>
<dbReference type="InterPro" id="IPR036890">
    <property type="entry name" value="HATPase_C_sf"/>
</dbReference>
<feature type="coiled-coil region" evidence="13">
    <location>
        <begin position="19"/>
        <end position="88"/>
    </location>
</feature>
<evidence type="ECO:0000256" key="6">
    <source>
        <dbReference type="ARBA" id="ARBA00022692"/>
    </source>
</evidence>
<dbReference type="InterPro" id="IPR036097">
    <property type="entry name" value="HisK_dim/P_sf"/>
</dbReference>
<name>A0A941JKY0_NIACI</name>
<dbReference type="GO" id="GO:0005886">
    <property type="term" value="C:plasma membrane"/>
    <property type="evidence" value="ECO:0007669"/>
    <property type="project" value="TreeGrafter"/>
</dbReference>
<dbReference type="GO" id="GO:0000155">
    <property type="term" value="F:phosphorelay sensor kinase activity"/>
    <property type="evidence" value="ECO:0007669"/>
    <property type="project" value="InterPro"/>
</dbReference>
<dbReference type="CDD" id="cd00082">
    <property type="entry name" value="HisKA"/>
    <property type="match status" value="1"/>
</dbReference>
<dbReference type="PANTHER" id="PTHR45528:SF8">
    <property type="entry name" value="HISTIDINE KINASE"/>
    <property type="match status" value="1"/>
</dbReference>